<dbReference type="Pfam" id="PF13648">
    <property type="entry name" value="Lipocalin_4"/>
    <property type="match status" value="1"/>
</dbReference>
<dbReference type="InterPro" id="IPR024311">
    <property type="entry name" value="Lipocalin-like"/>
</dbReference>
<keyword evidence="3" id="KW-1185">Reference proteome</keyword>
<evidence type="ECO:0000313" key="3">
    <source>
        <dbReference type="Proteomes" id="UP001167796"/>
    </source>
</evidence>
<gene>
    <name evidence="2" type="ORF">Q5H92_19865</name>
</gene>
<reference evidence="2" key="1">
    <citation type="submission" date="2023-07" db="EMBL/GenBank/DDBJ databases">
        <authorList>
            <person name="Kim M.K."/>
        </authorList>
    </citation>
    <scope>NUCLEOTIDE SEQUENCE</scope>
    <source>
        <strain evidence="2">M29</strain>
    </source>
</reference>
<accession>A0ABT9AFI6</accession>
<comment type="caution">
    <text evidence="2">The sequence shown here is derived from an EMBL/GenBank/DDBJ whole genome shotgun (WGS) entry which is preliminary data.</text>
</comment>
<feature type="domain" description="Lipocalin-like" evidence="1">
    <location>
        <begin position="18"/>
        <end position="66"/>
    </location>
</feature>
<protein>
    <recommendedName>
        <fullName evidence="1">Lipocalin-like domain-containing protein</fullName>
    </recommendedName>
</protein>
<evidence type="ECO:0000259" key="1">
    <source>
        <dbReference type="Pfam" id="PF13648"/>
    </source>
</evidence>
<proteinExistence type="predicted"/>
<sequence>MTTSVQPVTPGSITVTYGTNGSYQSAFNGVVQSTGTYSVSGTLLTVTTSASLTSTITELTASRLEITTGMEDSANRYEYIDAYTR</sequence>
<name>A0ABT9AFI6_9BACT</name>
<organism evidence="2 3">
    <name type="scientific">Hymenobacter mellowenesis</name>
    <dbReference type="NCBI Taxonomy" id="3063995"/>
    <lineage>
        <taxon>Bacteria</taxon>
        <taxon>Pseudomonadati</taxon>
        <taxon>Bacteroidota</taxon>
        <taxon>Cytophagia</taxon>
        <taxon>Cytophagales</taxon>
        <taxon>Hymenobacteraceae</taxon>
        <taxon>Hymenobacter</taxon>
    </lineage>
</organism>
<evidence type="ECO:0000313" key="2">
    <source>
        <dbReference type="EMBL" id="MDO7848633.1"/>
    </source>
</evidence>
<dbReference type="RefSeq" id="WP_305013303.1">
    <property type="nucleotide sequence ID" value="NZ_JAUQSX010000011.1"/>
</dbReference>
<dbReference type="Proteomes" id="UP001167796">
    <property type="component" value="Unassembled WGS sequence"/>
</dbReference>
<dbReference type="EMBL" id="JAUQSX010000011">
    <property type="protein sequence ID" value="MDO7848633.1"/>
    <property type="molecule type" value="Genomic_DNA"/>
</dbReference>